<keyword evidence="1" id="KW-1133">Transmembrane helix</keyword>
<accession>A0A8J2HKW2</accession>
<evidence type="ECO:0000256" key="1">
    <source>
        <dbReference type="SAM" id="Phobius"/>
    </source>
</evidence>
<feature type="transmembrane region" description="Helical" evidence="1">
    <location>
        <begin position="58"/>
        <end position="78"/>
    </location>
</feature>
<dbReference type="PANTHER" id="PTHR38640:SF1">
    <property type="entry name" value="GEO09659P1"/>
    <property type="match status" value="1"/>
</dbReference>
<name>A0A8J2HKW2_COTCN</name>
<keyword evidence="1" id="KW-0812">Transmembrane</keyword>
<evidence type="ECO:0000313" key="2">
    <source>
        <dbReference type="EMBL" id="CAG5106579.1"/>
    </source>
</evidence>
<keyword evidence="1" id="KW-0472">Membrane</keyword>
<sequence length="153" mass="16200">MASSGNSADSLLTKLGLQPVTRCSMAKLYVPALGVAGYSGLGYSVLNPDLVLRFSQNVDITNMFLGTSLVGMGSYIYTREHMKPARPVVRVMYSVTGALLLNFGSVLIWAVVKSVFGMNKVTQCTLAGTATGAALIIGGHSYLNFVDSQVAKK</sequence>
<comment type="caution">
    <text evidence="2">The sequence shown here is derived from an EMBL/GenBank/DDBJ whole genome shotgun (WGS) entry which is preliminary data.</text>
</comment>
<keyword evidence="3" id="KW-1185">Reference proteome</keyword>
<dbReference type="Proteomes" id="UP000786811">
    <property type="component" value="Unassembled WGS sequence"/>
</dbReference>
<protein>
    <submittedName>
        <fullName evidence="2">Uncharacterized protein</fullName>
    </submittedName>
</protein>
<feature type="transmembrane region" description="Helical" evidence="1">
    <location>
        <begin position="124"/>
        <end position="143"/>
    </location>
</feature>
<dbReference type="EMBL" id="CAJNRD030001124">
    <property type="protein sequence ID" value="CAG5106579.1"/>
    <property type="molecule type" value="Genomic_DNA"/>
</dbReference>
<dbReference type="OrthoDB" id="5915502at2759"/>
<organism evidence="2 3">
    <name type="scientific">Cotesia congregata</name>
    <name type="common">Parasitoid wasp</name>
    <name type="synonym">Apanteles congregatus</name>
    <dbReference type="NCBI Taxonomy" id="51543"/>
    <lineage>
        <taxon>Eukaryota</taxon>
        <taxon>Metazoa</taxon>
        <taxon>Ecdysozoa</taxon>
        <taxon>Arthropoda</taxon>
        <taxon>Hexapoda</taxon>
        <taxon>Insecta</taxon>
        <taxon>Pterygota</taxon>
        <taxon>Neoptera</taxon>
        <taxon>Endopterygota</taxon>
        <taxon>Hymenoptera</taxon>
        <taxon>Apocrita</taxon>
        <taxon>Ichneumonoidea</taxon>
        <taxon>Braconidae</taxon>
        <taxon>Microgastrinae</taxon>
        <taxon>Cotesia</taxon>
    </lineage>
</organism>
<feature type="transmembrane region" description="Helical" evidence="1">
    <location>
        <begin position="28"/>
        <end position="46"/>
    </location>
</feature>
<dbReference type="AlphaFoldDB" id="A0A8J2HKW2"/>
<proteinExistence type="predicted"/>
<dbReference type="PANTHER" id="PTHR38640">
    <property type="entry name" value="GEO09659P1"/>
    <property type="match status" value="1"/>
</dbReference>
<evidence type="ECO:0000313" key="3">
    <source>
        <dbReference type="Proteomes" id="UP000786811"/>
    </source>
</evidence>
<feature type="transmembrane region" description="Helical" evidence="1">
    <location>
        <begin position="90"/>
        <end position="112"/>
    </location>
</feature>
<reference evidence="2" key="1">
    <citation type="submission" date="2021-04" db="EMBL/GenBank/DDBJ databases">
        <authorList>
            <person name="Chebbi M.A.C M."/>
        </authorList>
    </citation>
    <scope>NUCLEOTIDE SEQUENCE</scope>
</reference>
<gene>
    <name evidence="2" type="ORF">HICCMSTLAB_LOCUS12330</name>
</gene>